<reference evidence="1 2" key="1">
    <citation type="journal article" date="2015" name="Int. J. Syst. Evol. Microbiol.">
        <title>Erythrobacter atlanticus sp. nov., a bacterium from ocean sediment able to degrade polycyclic aromatic hydrocarbons.</title>
        <authorList>
            <person name="Zhuang L."/>
            <person name="Liu Y."/>
            <person name="Wang L."/>
            <person name="Wang W."/>
            <person name="Shao Z."/>
        </authorList>
    </citation>
    <scope>NUCLEOTIDE SEQUENCE [LARGE SCALE GENOMIC DNA]</scope>
    <source>
        <strain evidence="2">s21-N3</strain>
    </source>
</reference>
<protein>
    <submittedName>
        <fullName evidence="1">Uncharacterized protein</fullName>
    </submittedName>
</protein>
<accession>A0A0H4VUW0</accession>
<name>A0A0H4VUW0_9SPHN</name>
<keyword evidence="2" id="KW-1185">Reference proteome</keyword>
<organism evidence="1 2">
    <name type="scientific">Aurantiacibacter atlanticus</name>
    <dbReference type="NCBI Taxonomy" id="1648404"/>
    <lineage>
        <taxon>Bacteria</taxon>
        <taxon>Pseudomonadati</taxon>
        <taxon>Pseudomonadota</taxon>
        <taxon>Alphaproteobacteria</taxon>
        <taxon>Sphingomonadales</taxon>
        <taxon>Erythrobacteraceae</taxon>
        <taxon>Aurantiacibacter</taxon>
    </lineage>
</organism>
<dbReference type="AlphaFoldDB" id="A0A0H4VUW0"/>
<dbReference type="KEGG" id="ery:CP97_00360"/>
<proteinExistence type="predicted"/>
<gene>
    <name evidence="1" type="ORF">CP97_00360</name>
</gene>
<evidence type="ECO:0000313" key="2">
    <source>
        <dbReference type="Proteomes" id="UP000059113"/>
    </source>
</evidence>
<evidence type="ECO:0000313" key="1">
    <source>
        <dbReference type="EMBL" id="AKQ40833.2"/>
    </source>
</evidence>
<dbReference type="Proteomes" id="UP000059113">
    <property type="component" value="Chromosome"/>
</dbReference>
<dbReference type="EMBL" id="CP011310">
    <property type="protein sequence ID" value="AKQ40833.2"/>
    <property type="molecule type" value="Genomic_DNA"/>
</dbReference>
<sequence length="385" mass="42367">MLLAACSAPGDASPTKTSNSYETVLEAPPYTPITRLGPEPYTPTVHDRRWQFADRLEHQHLPMLRRLKAGEIGNFGGIEWRWADGPQSGGLGTVTGIVYFVNKPTSSLRRYTDNTLFQPARGDFARTDQDRVARDWAERIGQDIASPGFGNMDAPWLDIRISRNEFEAMRDERGWDVPTNLILKVSHWAEPDLPAVPDNLKASIRYLPAETVLAGPTPDIATYDAIVLRDGCFFIDEDGEDDPLAMFPLGIGIYRDDEGHLAFRSRHSGQTTRLARVGSRMQLGSRSEVSDPPDALIAACGQHRVVTVNSLNQAAGYGGVWHAVKENAARDGLNEAEAMAQANACLLEQEKLLADNRLRGGNAELTWCEMIMHIPPTPPTLPGTG</sequence>
<reference evidence="2" key="2">
    <citation type="submission" date="2015-04" db="EMBL/GenBank/DDBJ databases">
        <title>The complete genome sequence of Erythrobacter sp. s21-N3.</title>
        <authorList>
            <person name="Zhuang L."/>
            <person name="Liu Y."/>
            <person name="Shao Z."/>
        </authorList>
    </citation>
    <scope>NUCLEOTIDE SEQUENCE [LARGE SCALE GENOMIC DNA]</scope>
    <source>
        <strain evidence="2">s21-N3</strain>
    </source>
</reference>
<dbReference type="STRING" id="1648404.CP97_00360"/>